<dbReference type="GO" id="GO:0046872">
    <property type="term" value="F:metal ion binding"/>
    <property type="evidence" value="ECO:0007669"/>
    <property type="project" value="UniProtKB-KW"/>
</dbReference>
<feature type="domain" description="Fe2OG dioxygenase" evidence="7">
    <location>
        <begin position="459"/>
        <end position="618"/>
    </location>
</feature>
<evidence type="ECO:0000256" key="1">
    <source>
        <dbReference type="ARBA" id="ARBA00001961"/>
    </source>
</evidence>
<evidence type="ECO:0000256" key="3">
    <source>
        <dbReference type="ARBA" id="ARBA00022964"/>
    </source>
</evidence>
<evidence type="ECO:0000256" key="6">
    <source>
        <dbReference type="SAM" id="MobiDB-lite"/>
    </source>
</evidence>
<dbReference type="AlphaFoldDB" id="A0ABD3QQP8"/>
<keyword evidence="3" id="KW-0223">Dioxygenase</keyword>
<evidence type="ECO:0000256" key="5">
    <source>
        <dbReference type="ARBA" id="ARBA00023004"/>
    </source>
</evidence>
<feature type="compositionally biased region" description="Polar residues" evidence="6">
    <location>
        <begin position="413"/>
        <end position="431"/>
    </location>
</feature>
<dbReference type="Pfam" id="PF13640">
    <property type="entry name" value="2OG-FeII_Oxy_3"/>
    <property type="match status" value="1"/>
</dbReference>
<dbReference type="SMART" id="SM00702">
    <property type="entry name" value="P4Hc"/>
    <property type="match status" value="1"/>
</dbReference>
<feature type="compositionally biased region" description="Low complexity" evidence="6">
    <location>
        <begin position="43"/>
        <end position="52"/>
    </location>
</feature>
<dbReference type="FunFam" id="2.60.120.620:FF:000017">
    <property type="entry name" value="Transmembrane prolyl 4-hydroxylase"/>
    <property type="match status" value="1"/>
</dbReference>
<dbReference type="PANTHER" id="PTHR10869:SF226">
    <property type="entry name" value="PROLYL 4-HYDROXYLASE ALPHA SUBUNIT DOMAIN-CONTAINING PROTEIN"/>
    <property type="match status" value="1"/>
</dbReference>
<comment type="caution">
    <text evidence="8">The sequence shown here is derived from an EMBL/GenBank/DDBJ whole genome shotgun (WGS) entry which is preliminary data.</text>
</comment>
<dbReference type="InterPro" id="IPR044862">
    <property type="entry name" value="Pro_4_hyd_alph_FE2OG_OXY"/>
</dbReference>
<dbReference type="InterPro" id="IPR006620">
    <property type="entry name" value="Pro_4_hyd_alph"/>
</dbReference>
<proteinExistence type="predicted"/>
<keyword evidence="9" id="KW-1185">Reference proteome</keyword>
<feature type="region of interest" description="Disordered" evidence="6">
    <location>
        <begin position="306"/>
        <end position="330"/>
    </location>
</feature>
<feature type="compositionally biased region" description="Pro residues" evidence="6">
    <location>
        <begin position="58"/>
        <end position="67"/>
    </location>
</feature>
<keyword evidence="2" id="KW-0479">Metal-binding</keyword>
<evidence type="ECO:0000259" key="7">
    <source>
        <dbReference type="PROSITE" id="PS51471"/>
    </source>
</evidence>
<sequence>MWKSARLLLGGLLSYLLGLYLSPRLLSPDYLISLTLPFVQRESSSSSSSASSNERPPIELPPLPPSVTPHRSSTGAGSSSRINVSNASTKNELVAEETTHYDPTEAYKTLLGIDATSPDPFLDVQFVLHRNGEAHPCSQQREEVSSSPNDEDGSLGVISKAFLTSSQRLYPNKKPLNAFDKYDFDALLTHSLAVGSSPRKVREGHSMGLLDDNGEHCSPTWRDEGHYLDQVATTHDDDENEDKLLISPLLKYCDMGIERTPIQLDHSRLVRVPEVLSLPCHFHTREGVRITSLEMLANLVREAKDKADNGECKSDESAEEGTCNNDRNGTKPQLHLYAVQAGRVFVFAPSHVGEIFHLPHVTSHDPNQPVYLQVLSISPRVFDIYNFFSREESAAIVSKALAETSESHKMKRSSTGASGYNVNSQRTSENGFDTHGKEAQAVKRRCMNVLGFDEYEESLTDGLQVLRYNKTTAYIPHLDWIDDYQKKEEHNYDSAGVGSNRFATILLYMSDLTEGDGGETVFSRGWPPELTEQEYVPFQAALTQLRESGDVAGILEEGSWEETMVARCRSRLAVRPHSSRAVLFYSQEADGTPDQKSLHGGCPVISGEKWAANLWVWNAPRGGFPGAPVNKEVVERNRAAKKENPNDHQKKVSFSNAGSDERFRNAELYFQETFWGKLGFGDPDLNVNTFEGHEWNVKVGDEVLRKIVISKDATQRYII</sequence>
<dbReference type="PROSITE" id="PS51471">
    <property type="entry name" value="FE2OG_OXY"/>
    <property type="match status" value="1"/>
</dbReference>
<dbReference type="PANTHER" id="PTHR10869">
    <property type="entry name" value="PROLYL 4-HYDROXYLASE ALPHA SUBUNIT"/>
    <property type="match status" value="1"/>
</dbReference>
<evidence type="ECO:0000256" key="2">
    <source>
        <dbReference type="ARBA" id="ARBA00022723"/>
    </source>
</evidence>
<feature type="compositionally biased region" description="Basic and acidic residues" evidence="6">
    <location>
        <begin position="306"/>
        <end position="316"/>
    </location>
</feature>
<accession>A0ABD3QQP8</accession>
<gene>
    <name evidence="8" type="ORF">HJC23_001111</name>
</gene>
<keyword evidence="4" id="KW-0560">Oxidoreductase</keyword>
<organism evidence="8 9">
    <name type="scientific">Cyclotella cryptica</name>
    <dbReference type="NCBI Taxonomy" id="29204"/>
    <lineage>
        <taxon>Eukaryota</taxon>
        <taxon>Sar</taxon>
        <taxon>Stramenopiles</taxon>
        <taxon>Ochrophyta</taxon>
        <taxon>Bacillariophyta</taxon>
        <taxon>Coscinodiscophyceae</taxon>
        <taxon>Thalassiosirophycidae</taxon>
        <taxon>Stephanodiscales</taxon>
        <taxon>Stephanodiscaceae</taxon>
        <taxon>Cyclotella</taxon>
    </lineage>
</organism>
<name>A0ABD3QQP8_9STRA</name>
<reference evidence="8 9" key="1">
    <citation type="journal article" date="2020" name="G3 (Bethesda)">
        <title>Improved Reference Genome for Cyclotella cryptica CCMP332, a Model for Cell Wall Morphogenesis, Salinity Adaptation, and Lipid Production in Diatoms (Bacillariophyta).</title>
        <authorList>
            <person name="Roberts W.R."/>
            <person name="Downey K.M."/>
            <person name="Ruck E.C."/>
            <person name="Traller J.C."/>
            <person name="Alverson A.J."/>
        </authorList>
    </citation>
    <scope>NUCLEOTIDE SEQUENCE [LARGE SCALE GENOMIC DNA]</scope>
    <source>
        <strain evidence="8 9">CCMP332</strain>
    </source>
</reference>
<dbReference type="EMBL" id="JABMIG020000034">
    <property type="protein sequence ID" value="KAL3800190.1"/>
    <property type="molecule type" value="Genomic_DNA"/>
</dbReference>
<feature type="region of interest" description="Disordered" evidence="6">
    <location>
        <begin position="43"/>
        <end position="89"/>
    </location>
</feature>
<feature type="region of interest" description="Disordered" evidence="6">
    <location>
        <begin position="408"/>
        <end position="435"/>
    </location>
</feature>
<keyword evidence="5" id="KW-0408">Iron</keyword>
<comment type="cofactor">
    <cofactor evidence="1">
        <name>L-ascorbate</name>
        <dbReference type="ChEBI" id="CHEBI:38290"/>
    </cofactor>
</comment>
<evidence type="ECO:0000313" key="8">
    <source>
        <dbReference type="EMBL" id="KAL3800190.1"/>
    </source>
</evidence>
<feature type="compositionally biased region" description="Polar residues" evidence="6">
    <location>
        <begin position="69"/>
        <end position="89"/>
    </location>
</feature>
<dbReference type="Gene3D" id="2.60.120.620">
    <property type="entry name" value="q2cbj1_9rhob like domain"/>
    <property type="match status" value="1"/>
</dbReference>
<dbReference type="InterPro" id="IPR045054">
    <property type="entry name" value="P4HA-like"/>
</dbReference>
<evidence type="ECO:0000313" key="9">
    <source>
        <dbReference type="Proteomes" id="UP001516023"/>
    </source>
</evidence>
<dbReference type="GO" id="GO:0051213">
    <property type="term" value="F:dioxygenase activity"/>
    <property type="evidence" value="ECO:0007669"/>
    <property type="project" value="UniProtKB-KW"/>
</dbReference>
<dbReference type="InterPro" id="IPR005123">
    <property type="entry name" value="Oxoglu/Fe-dep_dioxygenase_dom"/>
</dbReference>
<dbReference type="Proteomes" id="UP001516023">
    <property type="component" value="Unassembled WGS sequence"/>
</dbReference>
<evidence type="ECO:0000256" key="4">
    <source>
        <dbReference type="ARBA" id="ARBA00023002"/>
    </source>
</evidence>
<protein>
    <recommendedName>
        <fullName evidence="7">Fe2OG dioxygenase domain-containing protein</fullName>
    </recommendedName>
</protein>